<organism evidence="7 8">
    <name type="scientific">Clonostachys solani</name>
    <dbReference type="NCBI Taxonomy" id="160281"/>
    <lineage>
        <taxon>Eukaryota</taxon>
        <taxon>Fungi</taxon>
        <taxon>Dikarya</taxon>
        <taxon>Ascomycota</taxon>
        <taxon>Pezizomycotina</taxon>
        <taxon>Sordariomycetes</taxon>
        <taxon>Hypocreomycetidae</taxon>
        <taxon>Hypocreales</taxon>
        <taxon>Bionectriaceae</taxon>
        <taxon>Clonostachys</taxon>
    </lineage>
</organism>
<dbReference type="EMBL" id="CABFOC020000050">
    <property type="protein sequence ID" value="CAH0054453.1"/>
    <property type="molecule type" value="Genomic_DNA"/>
</dbReference>
<feature type="transmembrane region" description="Helical" evidence="6">
    <location>
        <begin position="385"/>
        <end position="402"/>
    </location>
</feature>
<dbReference type="Pfam" id="PF07690">
    <property type="entry name" value="MFS_1"/>
    <property type="match status" value="1"/>
</dbReference>
<feature type="transmembrane region" description="Helical" evidence="6">
    <location>
        <begin position="353"/>
        <end position="373"/>
    </location>
</feature>
<keyword evidence="4 6" id="KW-1133">Transmembrane helix</keyword>
<evidence type="ECO:0000256" key="5">
    <source>
        <dbReference type="ARBA" id="ARBA00023136"/>
    </source>
</evidence>
<evidence type="ECO:0000256" key="2">
    <source>
        <dbReference type="ARBA" id="ARBA00022448"/>
    </source>
</evidence>
<evidence type="ECO:0008006" key="9">
    <source>
        <dbReference type="Google" id="ProtNLM"/>
    </source>
</evidence>
<feature type="transmembrane region" description="Helical" evidence="6">
    <location>
        <begin position="154"/>
        <end position="174"/>
    </location>
</feature>
<dbReference type="PANTHER" id="PTHR43791">
    <property type="entry name" value="PERMEASE-RELATED"/>
    <property type="match status" value="1"/>
</dbReference>
<dbReference type="SUPFAM" id="SSF103473">
    <property type="entry name" value="MFS general substrate transporter"/>
    <property type="match status" value="1"/>
</dbReference>
<dbReference type="GO" id="GO:0016020">
    <property type="term" value="C:membrane"/>
    <property type="evidence" value="ECO:0007669"/>
    <property type="project" value="UniProtKB-SubCell"/>
</dbReference>
<evidence type="ECO:0000313" key="8">
    <source>
        <dbReference type="Proteomes" id="UP000775872"/>
    </source>
</evidence>
<sequence length="538" mass="59659">MADKKIDSLNVAKPTGNAGDKCDVEVGAVTELDETEIFLRENGVTHSKIQELSQDESRVKALVRRVDLILLPLLCITFILQFIDKQVLSYGAVFDLFTDTNITSEEYSWLGSLFYFGARTSIQQSCDARVEANKKIGFLFAEYPASYLGQIFPIGRVCSIFVILWGITTMATAACYNFQGLAALRFLLGCFESPISPCFFMIIGTWYIRKDQPFRAGIFYSCNGLGVMIGGIMNYGVGQLKSFQIWKALYLICGGATLLWGFVLLWLLPQSITDCKRFTIEERAILIGRVAANQTGILNKKFKLYQVREALLDGQVWLLFFFTLFNETINGGYATFGKLIVKGVVNGDTLKTVLYAFPSGGFLTFFILSGTFISTKFKDSRTIVMILYLFPTIIGTTLVWQLPRSNKYGLLLSCYIINSFVASLVLSIQMAGGNVAGYTKRLTSTCFIFIAYCAGNIIGPHAFVGAESPTYPTGCKTIIACAAGQVVCVVLLRVLLVRRNKLRDEAHGAAEVTMNTEDAILDLTDFEVRHTQNPKKQA</sequence>
<dbReference type="PANTHER" id="PTHR43791:SF81">
    <property type="entry name" value="TRANSPORTER, PUTATIVE (AFU_ORTHOLOGUE AFUA_7G01190)-RELATED"/>
    <property type="match status" value="1"/>
</dbReference>
<name>A0A9N9ZF52_9HYPO</name>
<feature type="transmembrane region" description="Helical" evidence="6">
    <location>
        <begin position="477"/>
        <end position="496"/>
    </location>
</feature>
<feature type="transmembrane region" description="Helical" evidence="6">
    <location>
        <begin position="442"/>
        <end position="465"/>
    </location>
</feature>
<gene>
    <name evidence="7" type="ORF">CSOL1703_00016522</name>
</gene>
<evidence type="ECO:0000256" key="1">
    <source>
        <dbReference type="ARBA" id="ARBA00004141"/>
    </source>
</evidence>
<feature type="transmembrane region" description="Helical" evidence="6">
    <location>
        <begin position="408"/>
        <end position="430"/>
    </location>
</feature>
<protein>
    <recommendedName>
        <fullName evidence="9">Major facilitator superfamily (MFS) profile domain-containing protein</fullName>
    </recommendedName>
</protein>
<evidence type="ECO:0000313" key="7">
    <source>
        <dbReference type="EMBL" id="CAH0054453.1"/>
    </source>
</evidence>
<proteinExistence type="predicted"/>
<feature type="transmembrane region" description="Helical" evidence="6">
    <location>
        <begin position="248"/>
        <end position="268"/>
    </location>
</feature>
<evidence type="ECO:0000256" key="4">
    <source>
        <dbReference type="ARBA" id="ARBA00022989"/>
    </source>
</evidence>
<dbReference type="AlphaFoldDB" id="A0A9N9ZF52"/>
<dbReference type="InterPro" id="IPR036259">
    <property type="entry name" value="MFS_trans_sf"/>
</dbReference>
<feature type="transmembrane region" description="Helical" evidence="6">
    <location>
        <begin position="214"/>
        <end position="236"/>
    </location>
</feature>
<comment type="caution">
    <text evidence="7">The sequence shown here is derived from an EMBL/GenBank/DDBJ whole genome shotgun (WGS) entry which is preliminary data.</text>
</comment>
<feature type="transmembrane region" description="Helical" evidence="6">
    <location>
        <begin position="66"/>
        <end position="83"/>
    </location>
</feature>
<dbReference type="OrthoDB" id="6730379at2759"/>
<dbReference type="GO" id="GO:0022857">
    <property type="term" value="F:transmembrane transporter activity"/>
    <property type="evidence" value="ECO:0007669"/>
    <property type="project" value="InterPro"/>
</dbReference>
<dbReference type="InterPro" id="IPR011701">
    <property type="entry name" value="MFS"/>
</dbReference>
<keyword evidence="8" id="KW-1185">Reference proteome</keyword>
<evidence type="ECO:0000256" key="6">
    <source>
        <dbReference type="SAM" id="Phobius"/>
    </source>
</evidence>
<dbReference type="Gene3D" id="1.20.1250.20">
    <property type="entry name" value="MFS general substrate transporter like domains"/>
    <property type="match status" value="1"/>
</dbReference>
<accession>A0A9N9ZF52</accession>
<reference evidence="8" key="1">
    <citation type="submission" date="2019-06" db="EMBL/GenBank/DDBJ databases">
        <authorList>
            <person name="Broberg M."/>
        </authorList>
    </citation>
    <scope>NUCLEOTIDE SEQUENCE [LARGE SCALE GENOMIC DNA]</scope>
</reference>
<keyword evidence="2" id="KW-0813">Transport</keyword>
<comment type="subcellular location">
    <subcellularLocation>
        <location evidence="1">Membrane</location>
        <topology evidence="1">Multi-pass membrane protein</topology>
    </subcellularLocation>
</comment>
<reference evidence="7 8" key="2">
    <citation type="submission" date="2021-10" db="EMBL/GenBank/DDBJ databases">
        <authorList>
            <person name="Piombo E."/>
        </authorList>
    </citation>
    <scope>NUCLEOTIDE SEQUENCE [LARGE SCALE GENOMIC DNA]</scope>
</reference>
<evidence type="ECO:0000256" key="3">
    <source>
        <dbReference type="ARBA" id="ARBA00022692"/>
    </source>
</evidence>
<dbReference type="Proteomes" id="UP000775872">
    <property type="component" value="Unassembled WGS sequence"/>
</dbReference>
<feature type="transmembrane region" description="Helical" evidence="6">
    <location>
        <begin position="186"/>
        <end position="208"/>
    </location>
</feature>
<keyword evidence="5 6" id="KW-0472">Membrane</keyword>
<keyword evidence="3 6" id="KW-0812">Transmembrane</keyword>